<organism evidence="2 3">
    <name type="scientific">Myxococcus landrumensis</name>
    <dbReference type="NCBI Taxonomy" id="2813577"/>
    <lineage>
        <taxon>Bacteria</taxon>
        <taxon>Pseudomonadati</taxon>
        <taxon>Myxococcota</taxon>
        <taxon>Myxococcia</taxon>
        <taxon>Myxococcales</taxon>
        <taxon>Cystobacterineae</taxon>
        <taxon>Myxococcaceae</taxon>
        <taxon>Myxococcus</taxon>
    </lineage>
</organism>
<reference evidence="2 3" key="1">
    <citation type="submission" date="2021-02" db="EMBL/GenBank/DDBJ databases">
        <title>De Novo genome assembly of isolated myxobacteria.</title>
        <authorList>
            <person name="Stevens D.C."/>
        </authorList>
    </citation>
    <scope>NUCLEOTIDE SEQUENCE [LARGE SCALE GENOMIC DNA]</scope>
    <source>
        <strain evidence="2 3">SCHIC003</strain>
    </source>
</reference>
<feature type="domain" description="DUF6948" evidence="1">
    <location>
        <begin position="20"/>
        <end position="100"/>
    </location>
</feature>
<protein>
    <recommendedName>
        <fullName evidence="1">DUF6948 domain-containing protein</fullName>
    </recommendedName>
</protein>
<evidence type="ECO:0000259" key="1">
    <source>
        <dbReference type="Pfam" id="PF22253"/>
    </source>
</evidence>
<dbReference type="Proteomes" id="UP000663090">
    <property type="component" value="Chromosome"/>
</dbReference>
<proteinExistence type="predicted"/>
<keyword evidence="3" id="KW-1185">Reference proteome</keyword>
<name>A0ABX7N5L1_9BACT</name>
<evidence type="ECO:0000313" key="2">
    <source>
        <dbReference type="EMBL" id="QSQ14021.1"/>
    </source>
</evidence>
<sequence>MATKKQTQNRKVVVVAKPVGSNWARVMYGTLVEHDLASGTAVLEGARQALFYGRESGGEVGLAAVGPSKDSRLSPVAPGRSELAGVVLVTDATPEAVTAWSRA</sequence>
<dbReference type="Pfam" id="PF22253">
    <property type="entry name" value="DUF6948"/>
    <property type="match status" value="1"/>
</dbReference>
<gene>
    <name evidence="2" type="ORF">JY572_37860</name>
</gene>
<dbReference type="RefSeq" id="WP_206715815.1">
    <property type="nucleotide sequence ID" value="NZ_CP071091.1"/>
</dbReference>
<accession>A0ABX7N5L1</accession>
<evidence type="ECO:0000313" key="3">
    <source>
        <dbReference type="Proteomes" id="UP000663090"/>
    </source>
</evidence>
<dbReference type="EMBL" id="CP071091">
    <property type="protein sequence ID" value="QSQ14021.1"/>
    <property type="molecule type" value="Genomic_DNA"/>
</dbReference>
<dbReference type="InterPro" id="IPR054226">
    <property type="entry name" value="DUF6948"/>
</dbReference>